<name>A0A2A9DVL0_9MICO</name>
<keyword evidence="9" id="KW-1185">Reference proteome</keyword>
<sequence>MSWGRVLVRVVVGGIFVGHGLQKLKGSFGGPGLEGTEKMMESLEMEPARENALAVALAETGAGAGIVLGAATPVVAGGLIGSMVTAVRKVHAKNGIWNSNGGYEYNAVLIATLVAIAAEGPGRASVDAMFGKSRWGGGGGLFALLLGVGSSFAVVEMGKRAAEQKRLADNDGES</sequence>
<comment type="similarity">
    <text evidence="2">Belongs to the DoxX family.</text>
</comment>
<evidence type="ECO:0000256" key="5">
    <source>
        <dbReference type="ARBA" id="ARBA00022989"/>
    </source>
</evidence>
<dbReference type="Pfam" id="PF07681">
    <property type="entry name" value="DoxX"/>
    <property type="match status" value="1"/>
</dbReference>
<evidence type="ECO:0000256" key="4">
    <source>
        <dbReference type="ARBA" id="ARBA00022692"/>
    </source>
</evidence>
<evidence type="ECO:0000313" key="8">
    <source>
        <dbReference type="EMBL" id="PFG30371.1"/>
    </source>
</evidence>
<evidence type="ECO:0000313" key="9">
    <source>
        <dbReference type="Proteomes" id="UP000221369"/>
    </source>
</evidence>
<dbReference type="PANTHER" id="PTHR33452">
    <property type="entry name" value="OXIDOREDUCTASE CATD-RELATED"/>
    <property type="match status" value="1"/>
</dbReference>
<dbReference type="Proteomes" id="UP000221369">
    <property type="component" value="Unassembled WGS sequence"/>
</dbReference>
<dbReference type="AlphaFoldDB" id="A0A2A9DVL0"/>
<keyword evidence="5 7" id="KW-1133">Transmembrane helix</keyword>
<feature type="transmembrane region" description="Helical" evidence="7">
    <location>
        <begin position="105"/>
        <end position="123"/>
    </location>
</feature>
<evidence type="ECO:0000256" key="7">
    <source>
        <dbReference type="SAM" id="Phobius"/>
    </source>
</evidence>
<dbReference type="GO" id="GO:0005886">
    <property type="term" value="C:plasma membrane"/>
    <property type="evidence" value="ECO:0007669"/>
    <property type="project" value="UniProtKB-SubCell"/>
</dbReference>
<dbReference type="PANTHER" id="PTHR33452:SF1">
    <property type="entry name" value="INNER MEMBRANE PROTEIN YPHA-RELATED"/>
    <property type="match status" value="1"/>
</dbReference>
<keyword evidence="6 7" id="KW-0472">Membrane</keyword>
<proteinExistence type="inferred from homology"/>
<comment type="caution">
    <text evidence="8">The sequence shown here is derived from an EMBL/GenBank/DDBJ whole genome shotgun (WGS) entry which is preliminary data.</text>
</comment>
<dbReference type="InterPro" id="IPR051907">
    <property type="entry name" value="DoxX-like_oxidoreductase"/>
</dbReference>
<keyword evidence="4 7" id="KW-0812">Transmembrane</keyword>
<gene>
    <name evidence="8" type="ORF">ATJ78_1300</name>
</gene>
<comment type="subcellular location">
    <subcellularLocation>
        <location evidence="1">Cell membrane</location>
        <topology evidence="1">Multi-pass membrane protein</topology>
    </subcellularLocation>
</comment>
<reference evidence="8 9" key="1">
    <citation type="submission" date="2017-10" db="EMBL/GenBank/DDBJ databases">
        <title>Sequencing the genomes of 1000 actinobacteria strains.</title>
        <authorList>
            <person name="Klenk H.-P."/>
        </authorList>
    </citation>
    <scope>NUCLEOTIDE SEQUENCE [LARGE SCALE GENOMIC DNA]</scope>
    <source>
        <strain evidence="8 9">DSM 21798</strain>
    </source>
</reference>
<accession>A0A2A9DVL0</accession>
<feature type="transmembrane region" description="Helical" evidence="7">
    <location>
        <begin position="135"/>
        <end position="155"/>
    </location>
</feature>
<evidence type="ECO:0000256" key="3">
    <source>
        <dbReference type="ARBA" id="ARBA00022475"/>
    </source>
</evidence>
<dbReference type="EMBL" id="PDJE01000001">
    <property type="protein sequence ID" value="PFG30371.1"/>
    <property type="molecule type" value="Genomic_DNA"/>
</dbReference>
<feature type="transmembrane region" description="Helical" evidence="7">
    <location>
        <begin position="62"/>
        <end position="84"/>
    </location>
</feature>
<protein>
    <submittedName>
        <fullName evidence="8">Putative oxidoreductase</fullName>
    </submittedName>
</protein>
<dbReference type="InterPro" id="IPR032808">
    <property type="entry name" value="DoxX"/>
</dbReference>
<evidence type="ECO:0000256" key="1">
    <source>
        <dbReference type="ARBA" id="ARBA00004651"/>
    </source>
</evidence>
<keyword evidence="3" id="KW-1003">Cell membrane</keyword>
<evidence type="ECO:0000256" key="2">
    <source>
        <dbReference type="ARBA" id="ARBA00006679"/>
    </source>
</evidence>
<dbReference type="RefSeq" id="WP_169923407.1">
    <property type="nucleotide sequence ID" value="NZ_PDJE01000001.1"/>
</dbReference>
<evidence type="ECO:0000256" key="6">
    <source>
        <dbReference type="ARBA" id="ARBA00023136"/>
    </source>
</evidence>
<organism evidence="8 9">
    <name type="scientific">Paramicrobacterium agarici</name>
    <dbReference type="NCBI Taxonomy" id="630514"/>
    <lineage>
        <taxon>Bacteria</taxon>
        <taxon>Bacillati</taxon>
        <taxon>Actinomycetota</taxon>
        <taxon>Actinomycetes</taxon>
        <taxon>Micrococcales</taxon>
        <taxon>Microbacteriaceae</taxon>
        <taxon>Paramicrobacterium</taxon>
    </lineage>
</organism>